<dbReference type="InterPro" id="IPR013324">
    <property type="entry name" value="RNA_pol_sigma_r3/r4-like"/>
</dbReference>
<comment type="similarity">
    <text evidence="1 6">Belongs to the sigma-70 factor family. ECF subfamily.</text>
</comment>
<dbReference type="GO" id="GO:0003677">
    <property type="term" value="F:DNA binding"/>
    <property type="evidence" value="ECO:0007669"/>
    <property type="project" value="UniProtKB-KW"/>
</dbReference>
<dbReference type="Gene3D" id="1.10.1740.10">
    <property type="match status" value="1"/>
</dbReference>
<dbReference type="AlphaFoldDB" id="A0A4R6J2W3"/>
<evidence type="ECO:0000256" key="1">
    <source>
        <dbReference type="ARBA" id="ARBA00010641"/>
    </source>
</evidence>
<dbReference type="Gene3D" id="1.10.10.10">
    <property type="entry name" value="Winged helix-like DNA-binding domain superfamily/Winged helix DNA-binding domain"/>
    <property type="match status" value="1"/>
</dbReference>
<keyword evidence="5 6" id="KW-0804">Transcription</keyword>
<dbReference type="OrthoDB" id="9803470at2"/>
<dbReference type="InterPro" id="IPR013249">
    <property type="entry name" value="RNA_pol_sigma70_r4_t2"/>
</dbReference>
<gene>
    <name evidence="9" type="ORF">EV643_14616</name>
</gene>
<dbReference type="CDD" id="cd06171">
    <property type="entry name" value="Sigma70_r4"/>
    <property type="match status" value="1"/>
</dbReference>
<dbReference type="InterPro" id="IPR014284">
    <property type="entry name" value="RNA_pol_sigma-70_dom"/>
</dbReference>
<evidence type="ECO:0000313" key="9">
    <source>
        <dbReference type="EMBL" id="TDO29652.1"/>
    </source>
</evidence>
<protein>
    <recommendedName>
        <fullName evidence="6">RNA polymerase sigma factor</fullName>
    </recommendedName>
</protein>
<dbReference type="PROSITE" id="PS01063">
    <property type="entry name" value="SIGMA70_ECF"/>
    <property type="match status" value="1"/>
</dbReference>
<keyword evidence="2 6" id="KW-0805">Transcription regulation</keyword>
<comment type="caution">
    <text evidence="9">The sequence shown here is derived from an EMBL/GenBank/DDBJ whole genome shotgun (WGS) entry which is preliminary data.</text>
</comment>
<feature type="domain" description="RNA polymerase sigma-70 region 2" evidence="7">
    <location>
        <begin position="24"/>
        <end position="84"/>
    </location>
</feature>
<dbReference type="GO" id="GO:0006950">
    <property type="term" value="P:response to stress"/>
    <property type="evidence" value="ECO:0007669"/>
    <property type="project" value="UniProtKB-ARBA"/>
</dbReference>
<dbReference type="InterPro" id="IPR007627">
    <property type="entry name" value="RNA_pol_sigma70_r2"/>
</dbReference>
<dbReference type="GO" id="GO:0016987">
    <property type="term" value="F:sigma factor activity"/>
    <property type="evidence" value="ECO:0007669"/>
    <property type="project" value="UniProtKB-KW"/>
</dbReference>
<evidence type="ECO:0000256" key="3">
    <source>
        <dbReference type="ARBA" id="ARBA00023082"/>
    </source>
</evidence>
<evidence type="ECO:0000256" key="4">
    <source>
        <dbReference type="ARBA" id="ARBA00023125"/>
    </source>
</evidence>
<evidence type="ECO:0000313" key="10">
    <source>
        <dbReference type="Proteomes" id="UP000295388"/>
    </source>
</evidence>
<keyword evidence="3 6" id="KW-0731">Sigma factor</keyword>
<evidence type="ECO:0000259" key="8">
    <source>
        <dbReference type="Pfam" id="PF08281"/>
    </source>
</evidence>
<dbReference type="PANTHER" id="PTHR43133:SF59">
    <property type="entry name" value="ECF RNA POLYMERASE SIGMA FACTOR SIGR"/>
    <property type="match status" value="1"/>
</dbReference>
<dbReference type="EMBL" id="SNWQ01000046">
    <property type="protein sequence ID" value="TDO29652.1"/>
    <property type="molecule type" value="Genomic_DNA"/>
</dbReference>
<reference evidence="9 10" key="1">
    <citation type="submission" date="2019-03" db="EMBL/GenBank/DDBJ databases">
        <title>Genomic Encyclopedia of Type Strains, Phase III (KMG-III): the genomes of soil and plant-associated and newly described type strains.</title>
        <authorList>
            <person name="Whitman W."/>
        </authorList>
    </citation>
    <scope>NUCLEOTIDE SEQUENCE [LARGE SCALE GENOMIC DNA]</scope>
    <source>
        <strain evidence="9 10">VKM Ac-2527</strain>
    </source>
</reference>
<evidence type="ECO:0000256" key="2">
    <source>
        <dbReference type="ARBA" id="ARBA00023015"/>
    </source>
</evidence>
<evidence type="ECO:0000256" key="6">
    <source>
        <dbReference type="RuleBase" id="RU000716"/>
    </source>
</evidence>
<name>A0A4R6J2W3_9ACTN</name>
<dbReference type="SUPFAM" id="SSF88946">
    <property type="entry name" value="Sigma2 domain of RNA polymerase sigma factors"/>
    <property type="match status" value="1"/>
</dbReference>
<sequence length="187" mass="20994">MVGTTCHPEDLRARFKTEAVPLLPRLNVAALRLTGNRADAEDLLQETYLRAYRGFDRFEPGTNLAAWLYRILRNTFINSYRKSQHQPITVPEDWSVHTAVVRGHVAPSAEATVVDSIPDERLQAALSALPDLYRQAVLLYDVEGFSYREIAGMVGVPRGTVMSRLHRGRKALKERMSLRPLEGVPAA</sequence>
<dbReference type="GO" id="GO:0006352">
    <property type="term" value="P:DNA-templated transcription initiation"/>
    <property type="evidence" value="ECO:0007669"/>
    <property type="project" value="InterPro"/>
</dbReference>
<organism evidence="9 10">
    <name type="scientific">Kribbella caucasensis</name>
    <dbReference type="NCBI Taxonomy" id="2512215"/>
    <lineage>
        <taxon>Bacteria</taxon>
        <taxon>Bacillati</taxon>
        <taxon>Actinomycetota</taxon>
        <taxon>Actinomycetes</taxon>
        <taxon>Propionibacteriales</taxon>
        <taxon>Kribbellaceae</taxon>
        <taxon>Kribbella</taxon>
    </lineage>
</organism>
<proteinExistence type="inferred from homology"/>
<evidence type="ECO:0000256" key="5">
    <source>
        <dbReference type="ARBA" id="ARBA00023163"/>
    </source>
</evidence>
<dbReference type="InterPro" id="IPR036388">
    <property type="entry name" value="WH-like_DNA-bd_sf"/>
</dbReference>
<dbReference type="Pfam" id="PF04542">
    <property type="entry name" value="Sigma70_r2"/>
    <property type="match status" value="1"/>
</dbReference>
<dbReference type="InterPro" id="IPR039425">
    <property type="entry name" value="RNA_pol_sigma-70-like"/>
</dbReference>
<accession>A0A4R6J2W3</accession>
<dbReference type="PANTHER" id="PTHR43133">
    <property type="entry name" value="RNA POLYMERASE ECF-TYPE SIGMA FACTO"/>
    <property type="match status" value="1"/>
</dbReference>
<dbReference type="Pfam" id="PF08281">
    <property type="entry name" value="Sigma70_r4_2"/>
    <property type="match status" value="1"/>
</dbReference>
<dbReference type="InterPro" id="IPR000838">
    <property type="entry name" value="RNA_pol_sigma70_ECF_CS"/>
</dbReference>
<feature type="domain" description="RNA polymerase sigma factor 70 region 4 type 2" evidence="8">
    <location>
        <begin position="120"/>
        <end position="172"/>
    </location>
</feature>
<dbReference type="NCBIfam" id="TIGR02937">
    <property type="entry name" value="sigma70-ECF"/>
    <property type="match status" value="1"/>
</dbReference>
<evidence type="ECO:0000259" key="7">
    <source>
        <dbReference type="Pfam" id="PF04542"/>
    </source>
</evidence>
<dbReference type="Proteomes" id="UP000295388">
    <property type="component" value="Unassembled WGS sequence"/>
</dbReference>
<keyword evidence="4 6" id="KW-0238">DNA-binding</keyword>
<dbReference type="SUPFAM" id="SSF88659">
    <property type="entry name" value="Sigma3 and sigma4 domains of RNA polymerase sigma factors"/>
    <property type="match status" value="1"/>
</dbReference>
<dbReference type="InterPro" id="IPR013325">
    <property type="entry name" value="RNA_pol_sigma_r2"/>
</dbReference>
<keyword evidence="10" id="KW-1185">Reference proteome</keyword>